<dbReference type="AlphaFoldDB" id="A0ABD6A9Q4"/>
<comment type="caution">
    <text evidence="2">The sequence shown here is derived from an EMBL/GenBank/DDBJ whole genome shotgun (WGS) entry which is preliminary data.</text>
</comment>
<keyword evidence="3" id="KW-1185">Reference proteome</keyword>
<proteinExistence type="predicted"/>
<keyword evidence="1" id="KW-1133">Transmembrane helix</keyword>
<feature type="transmembrane region" description="Helical" evidence="1">
    <location>
        <begin position="15"/>
        <end position="40"/>
    </location>
</feature>
<evidence type="ECO:0000313" key="3">
    <source>
        <dbReference type="Proteomes" id="UP001596547"/>
    </source>
</evidence>
<protein>
    <submittedName>
        <fullName evidence="2">Type IV pilin</fullName>
    </submittedName>
</protein>
<dbReference type="GeneID" id="79316300"/>
<gene>
    <name evidence="2" type="ORF">ACFQPE_09590</name>
</gene>
<keyword evidence="1" id="KW-0472">Membrane</keyword>
<dbReference type="Proteomes" id="UP001596547">
    <property type="component" value="Unassembled WGS sequence"/>
</dbReference>
<evidence type="ECO:0000256" key="1">
    <source>
        <dbReference type="SAM" id="Phobius"/>
    </source>
</evidence>
<keyword evidence="1" id="KW-0812">Transmembrane</keyword>
<dbReference type="RefSeq" id="WP_276303695.1">
    <property type="nucleotide sequence ID" value="NZ_CP119992.1"/>
</dbReference>
<dbReference type="InterPro" id="IPR055713">
    <property type="entry name" value="DUF7289"/>
</dbReference>
<organism evidence="2 3">
    <name type="scientific">Halomarina halobia</name>
    <dbReference type="NCBI Taxonomy" id="3033386"/>
    <lineage>
        <taxon>Archaea</taxon>
        <taxon>Methanobacteriati</taxon>
        <taxon>Methanobacteriota</taxon>
        <taxon>Stenosarchaea group</taxon>
        <taxon>Halobacteria</taxon>
        <taxon>Halobacteriales</taxon>
        <taxon>Natronomonadaceae</taxon>
        <taxon>Halomarina</taxon>
    </lineage>
</organism>
<accession>A0ABD6A9Q4</accession>
<reference evidence="2 3" key="1">
    <citation type="journal article" date="2019" name="Int. J. Syst. Evol. Microbiol.">
        <title>The Global Catalogue of Microorganisms (GCM) 10K type strain sequencing project: providing services to taxonomists for standard genome sequencing and annotation.</title>
        <authorList>
            <consortium name="The Broad Institute Genomics Platform"/>
            <consortium name="The Broad Institute Genome Sequencing Center for Infectious Disease"/>
            <person name="Wu L."/>
            <person name="Ma J."/>
        </authorList>
    </citation>
    <scope>NUCLEOTIDE SEQUENCE [LARGE SCALE GENOMIC DNA]</scope>
    <source>
        <strain evidence="2 3">PSR21</strain>
    </source>
</reference>
<name>A0ABD6A9Q4_9EURY</name>
<sequence>MTGIVNSPDRGQSHVVGVVLLLGVAVISMGALTASIGAIVEENAAEADAARVAADVDRALRPVEVTGAHRGRVSFARGELRTVERDLRLLDGNGGVVETVAVDGLVFESGERRVAFVAGAIVRGRSERARLRRPPPITASPGSGGVLVIGAPRLNASETVAVSGRGGVSVALATDVTHRRTRVGNGTYGLAIETRTHEPFERYLRERGATVERRDVDGDGVESVVASFEGERTTYLVVHDLALEVRDG</sequence>
<dbReference type="Pfam" id="PF23960">
    <property type="entry name" value="DUF7289"/>
    <property type="match status" value="1"/>
</dbReference>
<evidence type="ECO:0000313" key="2">
    <source>
        <dbReference type="EMBL" id="MFC7317046.1"/>
    </source>
</evidence>
<dbReference type="EMBL" id="JBHTBF010000002">
    <property type="protein sequence ID" value="MFC7317046.1"/>
    <property type="molecule type" value="Genomic_DNA"/>
</dbReference>